<feature type="compositionally biased region" description="Basic and acidic residues" evidence="3">
    <location>
        <begin position="306"/>
        <end position="324"/>
    </location>
</feature>
<reference evidence="5" key="3">
    <citation type="submission" date="2018-08" db="EMBL/GenBank/DDBJ databases">
        <title>Leveraging single-cell genomics to expand the Fungal Tree of Life.</title>
        <authorList>
            <consortium name="DOE Joint Genome Institute"/>
            <person name="Ahrendt S.R."/>
            <person name="Quandt C.A."/>
            <person name="Ciobanu D."/>
            <person name="Clum A."/>
            <person name="Salamov A."/>
            <person name="Andreopoulos B."/>
            <person name="Cheng J.-F."/>
            <person name="Woyke T."/>
            <person name="Pelin A."/>
            <person name="Henrissat B."/>
            <person name="Reynolds N."/>
            <person name="Benny G.L."/>
            <person name="Smith M.E."/>
            <person name="James T.Y."/>
            <person name="Grigoriev I.V."/>
        </authorList>
    </citation>
    <scope>NUCLEOTIDE SEQUENCE</scope>
    <source>
        <strain evidence="5">CSF55</strain>
    </source>
</reference>
<name>A0A075AZD0_ROZAC</name>
<dbReference type="InterPro" id="IPR043129">
    <property type="entry name" value="ATPase_NBD"/>
</dbReference>
<evidence type="ECO:0000256" key="1">
    <source>
        <dbReference type="RuleBase" id="RU000487"/>
    </source>
</evidence>
<evidence type="ECO:0000256" key="2">
    <source>
        <dbReference type="SAM" id="Coils"/>
    </source>
</evidence>
<dbReference type="EMBL" id="KE560790">
    <property type="protein sequence ID" value="EPZ35650.1"/>
    <property type="molecule type" value="Genomic_DNA"/>
</dbReference>
<evidence type="ECO:0000313" key="4">
    <source>
        <dbReference type="EMBL" id="EPZ35650.1"/>
    </source>
</evidence>
<evidence type="ECO:0000313" key="6">
    <source>
        <dbReference type="Proteomes" id="UP000030755"/>
    </source>
</evidence>
<dbReference type="FunFam" id="3.30.420.40:FF:000058">
    <property type="entry name" value="Putative actin-related protein 5"/>
    <property type="match status" value="1"/>
</dbReference>
<evidence type="ECO:0000256" key="3">
    <source>
        <dbReference type="SAM" id="MobiDB-lite"/>
    </source>
</evidence>
<dbReference type="AlphaFoldDB" id="A0A075AZD0"/>
<dbReference type="HOGENOM" id="CLU_008246_1_0_1"/>
<dbReference type="Proteomes" id="UP000281549">
    <property type="component" value="Unassembled WGS sequence"/>
</dbReference>
<accession>A0A075AZD0</accession>
<proteinExistence type="inferred from homology"/>
<sequence length="687" mass="80220">MVVDFSFEVSSFPNTRLYSGVKKKSEYEPIVFDFGSYMTRVGYATEIEPQLSYESVINKFTYKDNAKSSFFGIGNEYHDNAVKQTVRSPFDGNLIYQYDYLETMMDVSLLRLGVSSLKDTPLVVTEPACNFNAGRKQLNELVFEAYNAPRLMCGIDFAFSYFYNNPDLPDGMIVSGSHLVTHVVPFINGRLDMKNCKRLNIGGNHLAEHFLKLLQLKYPLFPVRMNLSQAQKCLFEYGYVADNYREESLKFLNDPERSVVIQFPFASTPDENNLEEEMKREQREKEKELTRQARIKRLAEKEKEFNEMKSMKEELEKEYEMKQQEEEEEDAIDQVLEENQEETSQPPPKKAKKTIQISFQDENNPIISYFIEKGFNDLKQVKTRIMRLKEAITKLKKKISENDQEEKSNNIFESLSIQDLQEKRNELISKIREKKFQMNGRKNQQSKQRMRNLAQLAGSDPSLIKNKKKKIEEENVDDGFGQRDSDWHVYLEINKETNEGELEDFENMLEEIEDILDRKDPSFSKDKETILSNLGFQTKSEPSLEEKYQLSLSTERIRTTESLFHPSFIGLDQAGISEIIESLFKTIPIENQINVAQNVFLTGTHLKYKNIQSRIERDLRMLRPSNTNVCVKSASDMEWDAWKGAAKFSLERINDNSCWLTKKEYEEMGDGYLKEHACSNWYYQIPQ</sequence>
<dbReference type="InterPro" id="IPR004000">
    <property type="entry name" value="Actin"/>
</dbReference>
<evidence type="ECO:0000313" key="5">
    <source>
        <dbReference type="EMBL" id="RKP19387.1"/>
    </source>
</evidence>
<feature type="compositionally biased region" description="Basic and acidic residues" evidence="3">
    <location>
        <begin position="276"/>
        <end position="290"/>
    </location>
</feature>
<organism evidence="4 6">
    <name type="scientific">Rozella allomycis (strain CSF55)</name>
    <dbReference type="NCBI Taxonomy" id="988480"/>
    <lineage>
        <taxon>Eukaryota</taxon>
        <taxon>Fungi</taxon>
        <taxon>Fungi incertae sedis</taxon>
        <taxon>Cryptomycota</taxon>
        <taxon>Cryptomycota incertae sedis</taxon>
        <taxon>Rozella</taxon>
    </lineage>
</organism>
<dbReference type="OMA" id="YPFTEHV"/>
<comment type="similarity">
    <text evidence="1">Belongs to the actin family.</text>
</comment>
<dbReference type="OrthoDB" id="7340501at2759"/>
<protein>
    <submittedName>
        <fullName evidence="5">Actin-like ATPase domain-containing protein</fullName>
    </submittedName>
    <submittedName>
        <fullName evidence="4">Actin-related protein domain-containing protein</fullName>
    </submittedName>
</protein>
<dbReference type="Gene3D" id="3.30.420.40">
    <property type="match status" value="2"/>
</dbReference>
<dbReference type="SMART" id="SM00268">
    <property type="entry name" value="ACTIN"/>
    <property type="match status" value="1"/>
</dbReference>
<feature type="region of interest" description="Disordered" evidence="3">
    <location>
        <begin position="306"/>
        <end position="330"/>
    </location>
</feature>
<keyword evidence="2" id="KW-0175">Coiled coil</keyword>
<feature type="coiled-coil region" evidence="2">
    <location>
        <begin position="378"/>
        <end position="437"/>
    </location>
</feature>
<dbReference type="Pfam" id="PF00022">
    <property type="entry name" value="Actin"/>
    <property type="match status" value="2"/>
</dbReference>
<feature type="region of interest" description="Disordered" evidence="3">
    <location>
        <begin position="270"/>
        <end position="290"/>
    </location>
</feature>
<dbReference type="EMBL" id="ML005232">
    <property type="protein sequence ID" value="RKP19387.1"/>
    <property type="molecule type" value="Genomic_DNA"/>
</dbReference>
<gene>
    <name evidence="4" type="ORF">O9G_002658</name>
    <name evidence="5" type="ORF">ROZALSC1DRAFT_29007</name>
</gene>
<dbReference type="SUPFAM" id="SSF53067">
    <property type="entry name" value="Actin-like ATPase domain"/>
    <property type="match status" value="2"/>
</dbReference>
<dbReference type="STRING" id="988480.A0A075AZD0"/>
<dbReference type="PANTHER" id="PTHR11937">
    <property type="entry name" value="ACTIN"/>
    <property type="match status" value="1"/>
</dbReference>
<keyword evidence="6" id="KW-1185">Reference proteome</keyword>
<evidence type="ECO:0000313" key="7">
    <source>
        <dbReference type="Proteomes" id="UP000281549"/>
    </source>
</evidence>
<reference evidence="4 6" key="1">
    <citation type="journal article" date="2013" name="Curr. Biol.">
        <title>Shared signatures of parasitism and phylogenomics unite Cryptomycota and microsporidia.</title>
        <authorList>
            <person name="James T.Y."/>
            <person name="Pelin A."/>
            <person name="Bonen L."/>
            <person name="Ahrendt S."/>
            <person name="Sain D."/>
            <person name="Corradi N."/>
            <person name="Stajich J.E."/>
        </authorList>
    </citation>
    <scope>NUCLEOTIDE SEQUENCE [LARGE SCALE GENOMIC DNA]</scope>
    <source>
        <strain evidence="4">CSF55</strain>
        <strain evidence="4">CSF55</strain>
    </source>
</reference>
<reference evidence="7" key="2">
    <citation type="journal article" date="2018" name="Nat. Microbiol.">
        <title>Leveraging single-cell genomics to expand the fungal tree of life.</title>
        <authorList>
            <person name="Ahrendt S.R."/>
            <person name="Quandt C.A."/>
            <person name="Ciobanu D."/>
            <person name="Clum A."/>
            <person name="Salamov A."/>
            <person name="Andreopoulos B."/>
            <person name="Cheng J.F."/>
            <person name="Woyke T."/>
            <person name="Pelin A."/>
            <person name="Henrissat B."/>
            <person name="Reynolds N.K."/>
            <person name="Benny G.L."/>
            <person name="Smith M.E."/>
            <person name="James T.Y."/>
            <person name="Grigoriev I.V."/>
        </authorList>
    </citation>
    <scope>NUCLEOTIDE SEQUENCE [LARGE SCALE GENOMIC DNA]</scope>
    <source>
        <strain evidence="7">CSF55</strain>
    </source>
</reference>
<dbReference type="Proteomes" id="UP000030755">
    <property type="component" value="Unassembled WGS sequence"/>
</dbReference>